<keyword evidence="3" id="KW-0378">Hydrolase</keyword>
<organism evidence="7 8">
    <name type="scientific">Sediminispirochaeta smaragdinae (strain DSM 11293 / JCM 15392 / SEBR 4228)</name>
    <name type="common">Spirochaeta smaragdinae</name>
    <dbReference type="NCBI Taxonomy" id="573413"/>
    <lineage>
        <taxon>Bacteria</taxon>
        <taxon>Pseudomonadati</taxon>
        <taxon>Spirochaetota</taxon>
        <taxon>Spirochaetia</taxon>
        <taxon>Spirochaetales</taxon>
        <taxon>Spirochaetaceae</taxon>
        <taxon>Sediminispirochaeta</taxon>
    </lineage>
</organism>
<dbReference type="GO" id="GO:0042254">
    <property type="term" value="P:ribosome biogenesis"/>
    <property type="evidence" value="ECO:0007669"/>
    <property type="project" value="UniProtKB-KW"/>
</dbReference>
<dbReference type="Proteomes" id="UP000002318">
    <property type="component" value="Chromosome"/>
</dbReference>
<reference evidence="7 8" key="1">
    <citation type="journal article" date="2010" name="Stand. Genomic Sci.">
        <title>Complete genome sequence of Spirochaeta smaragdinae type strain (SEBR 4228).</title>
        <authorList>
            <person name="Mavromatis K."/>
            <person name="Yasawong M."/>
            <person name="Chertkov O."/>
            <person name="Lapidus A."/>
            <person name="Lucas S."/>
            <person name="Nolan M."/>
            <person name="Del Rio T.G."/>
            <person name="Tice H."/>
            <person name="Cheng J.F."/>
            <person name="Pitluck S."/>
            <person name="Liolios K."/>
            <person name="Ivanova N."/>
            <person name="Tapia R."/>
            <person name="Han C."/>
            <person name="Bruce D."/>
            <person name="Goodwin L."/>
            <person name="Pati A."/>
            <person name="Chen A."/>
            <person name="Palaniappan K."/>
            <person name="Land M."/>
            <person name="Hauser L."/>
            <person name="Chang Y.J."/>
            <person name="Jeffries C.D."/>
            <person name="Detter J.C."/>
            <person name="Rohde M."/>
            <person name="Brambilla E."/>
            <person name="Spring S."/>
            <person name="Goker M."/>
            <person name="Sikorski J."/>
            <person name="Woyke T."/>
            <person name="Bristow J."/>
            <person name="Eisen J.A."/>
            <person name="Markowitz V."/>
            <person name="Hugenholtz P."/>
            <person name="Klenk H.P."/>
            <person name="Kyrpides N.C."/>
        </authorList>
    </citation>
    <scope>NUCLEOTIDE SEQUENCE [LARGE SCALE GENOMIC DNA]</scope>
    <source>
        <strain evidence="8">DSM 11293 / JCM 15392 / SEBR 4228</strain>
    </source>
</reference>
<dbReference type="EMBL" id="CP002116">
    <property type="protein sequence ID" value="ADK80929.1"/>
    <property type="molecule type" value="Genomic_DNA"/>
</dbReference>
<dbReference type="OrthoDB" id="48998at2"/>
<accession>E1R6B1</accession>
<evidence type="ECO:0000256" key="4">
    <source>
        <dbReference type="ARBA" id="ARBA00022807"/>
    </source>
</evidence>
<keyword evidence="2" id="KW-0645">Protease</keyword>
<gene>
    <name evidence="7" type="ordered locus">Spirs_1803</name>
</gene>
<evidence type="ECO:0000256" key="5">
    <source>
        <dbReference type="ARBA" id="ARBA00044503"/>
    </source>
</evidence>
<dbReference type="SUPFAM" id="SSF118010">
    <property type="entry name" value="TM1457-like"/>
    <property type="match status" value="1"/>
</dbReference>
<dbReference type="KEGG" id="ssm:Spirs_1803"/>
<dbReference type="GO" id="GO:0008234">
    <property type="term" value="F:cysteine-type peptidase activity"/>
    <property type="evidence" value="ECO:0007669"/>
    <property type="project" value="UniProtKB-KW"/>
</dbReference>
<name>E1R6B1_SEDSS</name>
<dbReference type="GO" id="GO:0006508">
    <property type="term" value="P:proteolysis"/>
    <property type="evidence" value="ECO:0007669"/>
    <property type="project" value="UniProtKB-KW"/>
</dbReference>
<dbReference type="Gene3D" id="3.30.70.1490">
    <property type="entry name" value="Cysteine protease Prp"/>
    <property type="match status" value="1"/>
</dbReference>
<evidence type="ECO:0000256" key="6">
    <source>
        <dbReference type="ARBA" id="ARBA00044538"/>
    </source>
</evidence>
<dbReference type="InterPro" id="IPR007422">
    <property type="entry name" value="Peptidase_Prp"/>
</dbReference>
<dbReference type="eggNOG" id="COG2868">
    <property type="taxonomic scope" value="Bacteria"/>
</dbReference>
<comment type="similarity">
    <text evidence="5">Belongs to the Prp family.</text>
</comment>
<evidence type="ECO:0000256" key="3">
    <source>
        <dbReference type="ARBA" id="ARBA00022801"/>
    </source>
</evidence>
<dbReference type="CDD" id="cd16332">
    <property type="entry name" value="Prp-like"/>
    <property type="match status" value="1"/>
</dbReference>
<evidence type="ECO:0000256" key="2">
    <source>
        <dbReference type="ARBA" id="ARBA00022670"/>
    </source>
</evidence>
<evidence type="ECO:0000313" key="7">
    <source>
        <dbReference type="EMBL" id="ADK80929.1"/>
    </source>
</evidence>
<dbReference type="RefSeq" id="WP_013254393.1">
    <property type="nucleotide sequence ID" value="NC_014364.1"/>
</dbReference>
<dbReference type="HOGENOM" id="CLU_140910_3_0_12"/>
<proteinExistence type="inferred from homology"/>
<dbReference type="STRING" id="573413.Spirs_1803"/>
<keyword evidence="8" id="KW-1185">Reference proteome</keyword>
<dbReference type="Pfam" id="PF04327">
    <property type="entry name" value="Peptidase_Prp"/>
    <property type="match status" value="1"/>
</dbReference>
<sequence>MVTVVVSLDEAGIVREMTAEGHALGFAKGENPVCAAVTVLVRTYLRWIEIGGIESVEGEAPKSGVLYASVGKPCRERESLFQGASQFLLTGLSDLHETFPRQCSLRVKRFKE</sequence>
<dbReference type="InterPro" id="IPR036764">
    <property type="entry name" value="Peptidase_Prp_sf"/>
</dbReference>
<protein>
    <recommendedName>
        <fullName evidence="6">Ribosomal processing cysteine protease Prp</fullName>
    </recommendedName>
</protein>
<evidence type="ECO:0000313" key="8">
    <source>
        <dbReference type="Proteomes" id="UP000002318"/>
    </source>
</evidence>
<keyword evidence="4" id="KW-0788">Thiol protease</keyword>
<evidence type="ECO:0000256" key="1">
    <source>
        <dbReference type="ARBA" id="ARBA00022517"/>
    </source>
</evidence>
<dbReference type="AlphaFoldDB" id="E1R6B1"/>
<keyword evidence="1" id="KW-0690">Ribosome biogenesis</keyword>